<sequence length="276" mass="28853">MPEILIMRAFALLTSVAALCLSIPLATPAMAQVETPMTVRVMAKDAKFIGTSMGGAHVVIRDKMTGDIIANGVTHGGTGDTKKIMASPRARDAVLVDDDSAKFDVSVDLAHPVPVTISATGPMIARGNAVTTSMDMILIPGKDYSTGNGILLELPGFSIDIVAPVAGQTAAHDPNKIIDITANITKLCGCAVGTDTAWDPSRYDIEMALYKGSVPAGTIKMQPGKTAGEFVAKARMPEPGTYQIYVTAFDPMTKEGGMAASSIVLTPSDQEKTAQK</sequence>
<accession>G2KLK6</accession>
<dbReference type="OrthoDB" id="9770889at2"/>
<dbReference type="EMBL" id="CP002382">
    <property type="protein sequence ID" value="AEP08836.1"/>
    <property type="molecule type" value="Genomic_DNA"/>
</dbReference>
<dbReference type="STRING" id="856793.MICA_499"/>
<organism evidence="2 3">
    <name type="scientific">Micavibrio aeruginosavorus (strain ARL-13)</name>
    <dbReference type="NCBI Taxonomy" id="856793"/>
    <lineage>
        <taxon>Bacteria</taxon>
        <taxon>Pseudomonadati</taxon>
        <taxon>Bdellovibrionota</taxon>
        <taxon>Bdellovibrionia</taxon>
        <taxon>Bdellovibrionales</taxon>
        <taxon>Pseudobdellovibrionaceae</taxon>
        <taxon>Micavibrio</taxon>
    </lineage>
</organism>
<evidence type="ECO:0000313" key="3">
    <source>
        <dbReference type="Proteomes" id="UP000009286"/>
    </source>
</evidence>
<protein>
    <recommendedName>
        <fullName evidence="4">DUF4198 domain-containing protein</fullName>
    </recommendedName>
</protein>
<evidence type="ECO:0000313" key="2">
    <source>
        <dbReference type="EMBL" id="AEP08836.1"/>
    </source>
</evidence>
<dbReference type="KEGG" id="mai:MICA_499"/>
<keyword evidence="3" id="KW-1185">Reference proteome</keyword>
<feature type="signal peptide" evidence="1">
    <location>
        <begin position="1"/>
        <end position="31"/>
    </location>
</feature>
<gene>
    <name evidence="2" type="ordered locus">MICA_499</name>
</gene>
<dbReference type="AlphaFoldDB" id="G2KLK6"/>
<reference evidence="2 3" key="1">
    <citation type="journal article" date="2011" name="BMC Genomics">
        <title>Genomic insights into an obligate epibiotic bacterial predator: Micavibrio aeruginosavorus ARL-13.</title>
        <authorList>
            <person name="Wang Z."/>
            <person name="Kadouri D."/>
            <person name="Wu M."/>
        </authorList>
    </citation>
    <scope>NUCLEOTIDE SEQUENCE [LARGE SCALE GENOMIC DNA]</scope>
    <source>
        <strain evidence="2 3">ARL-13</strain>
    </source>
</reference>
<dbReference type="eggNOG" id="ENOG502Z7KM">
    <property type="taxonomic scope" value="Bacteria"/>
</dbReference>
<keyword evidence="1" id="KW-0732">Signal</keyword>
<evidence type="ECO:0000256" key="1">
    <source>
        <dbReference type="SAM" id="SignalP"/>
    </source>
</evidence>
<proteinExistence type="predicted"/>
<name>G2KLK6_MICAA</name>
<dbReference type="Proteomes" id="UP000009286">
    <property type="component" value="Chromosome"/>
</dbReference>
<feature type="chain" id="PRO_5003432074" description="DUF4198 domain-containing protein" evidence="1">
    <location>
        <begin position="32"/>
        <end position="276"/>
    </location>
</feature>
<dbReference type="HOGENOM" id="CLU_073059_0_0_5"/>
<evidence type="ECO:0008006" key="4">
    <source>
        <dbReference type="Google" id="ProtNLM"/>
    </source>
</evidence>